<evidence type="ECO:0000256" key="1">
    <source>
        <dbReference type="ARBA" id="ARBA00023015"/>
    </source>
</evidence>
<dbReference type="InterPro" id="IPR009057">
    <property type="entry name" value="Homeodomain-like_sf"/>
</dbReference>
<evidence type="ECO:0000313" key="7">
    <source>
        <dbReference type="Proteomes" id="UP000190637"/>
    </source>
</evidence>
<keyword evidence="2 4" id="KW-0238">DNA-binding</keyword>
<dbReference type="GO" id="GO:0000976">
    <property type="term" value="F:transcription cis-regulatory region binding"/>
    <property type="evidence" value="ECO:0007669"/>
    <property type="project" value="TreeGrafter"/>
</dbReference>
<dbReference type="Pfam" id="PF00440">
    <property type="entry name" value="TetR_N"/>
    <property type="match status" value="1"/>
</dbReference>
<dbReference type="PANTHER" id="PTHR30055:SF234">
    <property type="entry name" value="HTH-TYPE TRANSCRIPTIONAL REGULATOR BETI"/>
    <property type="match status" value="1"/>
</dbReference>
<dbReference type="InterPro" id="IPR036271">
    <property type="entry name" value="Tet_transcr_reg_TetR-rel_C_sf"/>
</dbReference>
<dbReference type="STRING" id="1122192.SAMN02745673_01937"/>
<dbReference type="InterPro" id="IPR049445">
    <property type="entry name" value="TetR_SbtR-like_C"/>
</dbReference>
<dbReference type="RefSeq" id="WP_078761261.1">
    <property type="nucleotide sequence ID" value="NZ_FUWS01000004.1"/>
</dbReference>
<accession>A0A1T4PQP1</accession>
<evidence type="ECO:0000313" key="6">
    <source>
        <dbReference type="EMBL" id="SJZ93547.1"/>
    </source>
</evidence>
<evidence type="ECO:0000259" key="5">
    <source>
        <dbReference type="PROSITE" id="PS50977"/>
    </source>
</evidence>
<dbReference type="OrthoDB" id="9795011at2"/>
<evidence type="ECO:0000256" key="2">
    <source>
        <dbReference type="ARBA" id="ARBA00023125"/>
    </source>
</evidence>
<dbReference type="SUPFAM" id="SSF46689">
    <property type="entry name" value="Homeodomain-like"/>
    <property type="match status" value="1"/>
</dbReference>
<keyword evidence="1" id="KW-0805">Transcription regulation</keyword>
<gene>
    <name evidence="6" type="ORF">SAMN02745673_01937</name>
</gene>
<feature type="DNA-binding region" description="H-T-H motif" evidence="4">
    <location>
        <begin position="41"/>
        <end position="60"/>
    </location>
</feature>
<dbReference type="GO" id="GO:0003700">
    <property type="term" value="F:DNA-binding transcription factor activity"/>
    <property type="evidence" value="ECO:0007669"/>
    <property type="project" value="TreeGrafter"/>
</dbReference>
<keyword evidence="3" id="KW-0804">Transcription</keyword>
<dbReference type="Gene3D" id="1.10.357.10">
    <property type="entry name" value="Tetracycline Repressor, domain 2"/>
    <property type="match status" value="1"/>
</dbReference>
<organism evidence="6 7">
    <name type="scientific">Marinactinospora thermotolerans DSM 45154</name>
    <dbReference type="NCBI Taxonomy" id="1122192"/>
    <lineage>
        <taxon>Bacteria</taxon>
        <taxon>Bacillati</taxon>
        <taxon>Actinomycetota</taxon>
        <taxon>Actinomycetes</taxon>
        <taxon>Streptosporangiales</taxon>
        <taxon>Nocardiopsidaceae</taxon>
        <taxon>Marinactinospora</taxon>
    </lineage>
</organism>
<evidence type="ECO:0000256" key="4">
    <source>
        <dbReference type="PROSITE-ProRule" id="PRU00335"/>
    </source>
</evidence>
<dbReference type="Pfam" id="PF21597">
    <property type="entry name" value="TetR_C_43"/>
    <property type="match status" value="1"/>
</dbReference>
<reference evidence="6 7" key="1">
    <citation type="submission" date="2017-02" db="EMBL/GenBank/DDBJ databases">
        <authorList>
            <person name="Peterson S.W."/>
        </authorList>
    </citation>
    <scope>NUCLEOTIDE SEQUENCE [LARGE SCALE GENOMIC DNA]</scope>
    <source>
        <strain evidence="6 7">DSM 45154</strain>
    </source>
</reference>
<dbReference type="InterPro" id="IPR050109">
    <property type="entry name" value="HTH-type_TetR-like_transc_reg"/>
</dbReference>
<dbReference type="EMBL" id="FUWS01000004">
    <property type="protein sequence ID" value="SJZ93547.1"/>
    <property type="molecule type" value="Genomic_DNA"/>
</dbReference>
<protein>
    <submittedName>
        <fullName evidence="6">Transcriptional regulator, TetR family</fullName>
    </submittedName>
</protein>
<dbReference type="SUPFAM" id="SSF48498">
    <property type="entry name" value="Tetracyclin repressor-like, C-terminal domain"/>
    <property type="match status" value="1"/>
</dbReference>
<dbReference type="PROSITE" id="PS50977">
    <property type="entry name" value="HTH_TETR_2"/>
    <property type="match status" value="1"/>
</dbReference>
<dbReference type="InterPro" id="IPR001647">
    <property type="entry name" value="HTH_TetR"/>
</dbReference>
<dbReference type="AlphaFoldDB" id="A0A1T4PQP1"/>
<feature type="domain" description="HTH tetR-type" evidence="5">
    <location>
        <begin position="19"/>
        <end position="78"/>
    </location>
</feature>
<dbReference type="Proteomes" id="UP000190637">
    <property type="component" value="Unassembled WGS sequence"/>
</dbReference>
<dbReference type="PROSITE" id="PS01081">
    <property type="entry name" value="HTH_TETR_1"/>
    <property type="match status" value="1"/>
</dbReference>
<dbReference type="PANTHER" id="PTHR30055">
    <property type="entry name" value="HTH-TYPE TRANSCRIPTIONAL REGULATOR RUTR"/>
    <property type="match status" value="1"/>
</dbReference>
<dbReference type="PRINTS" id="PR00455">
    <property type="entry name" value="HTHTETR"/>
</dbReference>
<dbReference type="InterPro" id="IPR023772">
    <property type="entry name" value="DNA-bd_HTH_TetR-type_CS"/>
</dbReference>
<keyword evidence="7" id="KW-1185">Reference proteome</keyword>
<name>A0A1T4PQP1_9ACTN</name>
<evidence type="ECO:0000256" key="3">
    <source>
        <dbReference type="ARBA" id="ARBA00023163"/>
    </source>
</evidence>
<sequence length="220" mass="24714">MSSATPSSPDCRPLRRDAEENRLRILRSAREVFAERGVEVSLDDIARHAGVGVGTVYRRFSGKRELIETLLREQVEDLAAVEARSLACEDPWEGFVHYVMGISELFVRDRGLREVTLMGTFGDITASARDRFLPTISRMMERAQESGRMRPDVTPTDLPVIGLMLGTAGEYAHALRPDLWRRYLLIILDGLRSPVPSPLPEPLSGQEVDRLIHAARHRKG</sequence>
<proteinExistence type="predicted"/>